<keyword evidence="3" id="KW-1185">Reference proteome</keyword>
<dbReference type="InterPro" id="IPR036291">
    <property type="entry name" value="NAD(P)-bd_dom_sf"/>
</dbReference>
<dbReference type="FunFam" id="3.40.50.720:FF:000084">
    <property type="entry name" value="Short-chain dehydrogenase reductase"/>
    <property type="match status" value="1"/>
</dbReference>
<dbReference type="STRING" id="1917485.BOO69_02395"/>
<accession>A0A1J0WE02</accession>
<gene>
    <name evidence="2" type="ORF">BOO69_02395</name>
</gene>
<proteinExistence type="inferred from homology"/>
<dbReference type="PANTHER" id="PTHR42760">
    <property type="entry name" value="SHORT-CHAIN DEHYDROGENASES/REDUCTASES FAMILY MEMBER"/>
    <property type="match status" value="1"/>
</dbReference>
<dbReference type="GO" id="GO:0030497">
    <property type="term" value="P:fatty acid elongation"/>
    <property type="evidence" value="ECO:0007669"/>
    <property type="project" value="TreeGrafter"/>
</dbReference>
<dbReference type="RefSeq" id="WP_071969968.1">
    <property type="nucleotide sequence ID" value="NZ_CP018076.1"/>
</dbReference>
<dbReference type="Proteomes" id="UP000181897">
    <property type="component" value="Chromosome"/>
</dbReference>
<evidence type="ECO:0000256" key="1">
    <source>
        <dbReference type="ARBA" id="ARBA00006484"/>
    </source>
</evidence>
<reference evidence="2 3" key="1">
    <citation type="submission" date="2016-11" db="EMBL/GenBank/DDBJ databases">
        <title>Complete genome sequence of Sulfitobacter sp. AM1-D1, a toxic bacteria associated with marine dinoflagellate Alexandrium minutum in East China Sea.</title>
        <authorList>
            <person name="Yang Q."/>
            <person name="Zhang X."/>
            <person name="Tian X."/>
        </authorList>
    </citation>
    <scope>NUCLEOTIDE SEQUENCE [LARGE SCALE GENOMIC DNA]</scope>
    <source>
        <strain evidence="2 3">AM1-D1</strain>
    </source>
</reference>
<dbReference type="PANTHER" id="PTHR42760:SF135">
    <property type="entry name" value="BLL7886 PROTEIN"/>
    <property type="match status" value="1"/>
</dbReference>
<dbReference type="PRINTS" id="PR00081">
    <property type="entry name" value="GDHRDH"/>
</dbReference>
<protein>
    <submittedName>
        <fullName evidence="2">2-deoxy-D-gluconate 3-dehydrogenase</fullName>
    </submittedName>
</protein>
<dbReference type="InterPro" id="IPR002347">
    <property type="entry name" value="SDR_fam"/>
</dbReference>
<dbReference type="Pfam" id="PF13561">
    <property type="entry name" value="adh_short_C2"/>
    <property type="match status" value="1"/>
</dbReference>
<dbReference type="Gene3D" id="3.40.50.720">
    <property type="entry name" value="NAD(P)-binding Rossmann-like Domain"/>
    <property type="match status" value="1"/>
</dbReference>
<dbReference type="SUPFAM" id="SSF51735">
    <property type="entry name" value="NAD(P)-binding Rossmann-fold domains"/>
    <property type="match status" value="1"/>
</dbReference>
<dbReference type="AlphaFoldDB" id="A0A1J0WE02"/>
<evidence type="ECO:0000313" key="3">
    <source>
        <dbReference type="Proteomes" id="UP000181897"/>
    </source>
</evidence>
<comment type="similarity">
    <text evidence="1">Belongs to the short-chain dehydrogenases/reductases (SDR) family.</text>
</comment>
<dbReference type="EMBL" id="CP018076">
    <property type="protein sequence ID" value="APE42390.1"/>
    <property type="molecule type" value="Genomic_DNA"/>
</dbReference>
<dbReference type="OrthoDB" id="9796652at2"/>
<evidence type="ECO:0000313" key="2">
    <source>
        <dbReference type="EMBL" id="APE42390.1"/>
    </source>
</evidence>
<name>A0A1J0WE02_9RHOB</name>
<sequence>MNKVEQTANWPGLSGSAALVTGASSGLGVHFAHLLAGQGVRVTLAARRADRLETVCREIRDAGGQADAVEMDVSAPQSVEQALQGRVFDIVVNNAGTTASASALDLDTATIDQIIDINLKGAFHVARTTARAMKDAGRPGTIVNVASILGMRVAGHVSAYAASKGGLLQLTKSLALEWARHGIRVNALCPGYVETDLNRAFFETEAGEALIRRVPMRRLGQAEDLDGPLLLLASDLGRFMTGTEIAVDGGHLVSSL</sequence>
<dbReference type="InterPro" id="IPR020904">
    <property type="entry name" value="Sc_DH/Rdtase_CS"/>
</dbReference>
<dbReference type="PRINTS" id="PR00080">
    <property type="entry name" value="SDRFAMILY"/>
</dbReference>
<dbReference type="PROSITE" id="PS00061">
    <property type="entry name" value="ADH_SHORT"/>
    <property type="match status" value="1"/>
</dbReference>
<organism evidence="2 3">
    <name type="scientific">Sulfitobacter alexandrii</name>
    <dbReference type="NCBI Taxonomy" id="1917485"/>
    <lineage>
        <taxon>Bacteria</taxon>
        <taxon>Pseudomonadati</taxon>
        <taxon>Pseudomonadota</taxon>
        <taxon>Alphaproteobacteria</taxon>
        <taxon>Rhodobacterales</taxon>
        <taxon>Roseobacteraceae</taxon>
        <taxon>Sulfitobacter</taxon>
    </lineage>
</organism>
<dbReference type="KEGG" id="suam:BOO69_02395"/>
<dbReference type="CDD" id="cd05233">
    <property type="entry name" value="SDR_c"/>
    <property type="match status" value="1"/>
</dbReference>
<dbReference type="GO" id="GO:0016616">
    <property type="term" value="F:oxidoreductase activity, acting on the CH-OH group of donors, NAD or NADP as acceptor"/>
    <property type="evidence" value="ECO:0007669"/>
    <property type="project" value="TreeGrafter"/>
</dbReference>